<dbReference type="EMBL" id="QSBM01000011">
    <property type="protein sequence ID" value="RGX28263.1"/>
    <property type="molecule type" value="Genomic_DNA"/>
</dbReference>
<evidence type="ECO:0000256" key="4">
    <source>
        <dbReference type="SAM" id="SignalP"/>
    </source>
</evidence>
<dbReference type="GO" id="GO:0005975">
    <property type="term" value="P:carbohydrate metabolic process"/>
    <property type="evidence" value="ECO:0007669"/>
    <property type="project" value="InterPro"/>
</dbReference>
<keyword evidence="2" id="KW-0378">Hydrolase</keyword>
<dbReference type="GO" id="GO:0016020">
    <property type="term" value="C:membrane"/>
    <property type="evidence" value="ECO:0007669"/>
    <property type="project" value="TreeGrafter"/>
</dbReference>
<dbReference type="SMART" id="SM00728">
    <property type="entry name" value="ChW"/>
    <property type="match status" value="2"/>
</dbReference>
<feature type="signal peptide" evidence="4">
    <location>
        <begin position="1"/>
        <end position="30"/>
    </location>
</feature>
<evidence type="ECO:0000313" key="6">
    <source>
        <dbReference type="EMBL" id="RGX28263.1"/>
    </source>
</evidence>
<dbReference type="SUPFAM" id="SSF88713">
    <property type="entry name" value="Glycoside hydrolase/deacetylase"/>
    <property type="match status" value="1"/>
</dbReference>
<sequence>MVLSNRKRKLLAVLLTAGLMCSLPGMSALAGSTGVGAAKTAAEQGGPGVVKEQPEQAPSQDQAGGKEAAQTPEQPGDGGQAQAGDAGQAQTDGGAQPQTPEQPPAGDSGQPLQINYSVFFHPQGWTDTKPDNTLLQAPGDSWVTALKANLINIPAGAQVGVRYQVNLSGSGWLDWAEDGAETGGAGGEMPLEAVRFGLYGDSASGYDIYYRVLQNGSWTDWAANEATAGQEGAGLRVDGIRVGIVAKGAEPPADAAAPASGIDPSRPMIALTFDDGPRTSVTSRILDSLQANGGRATFFMVGSRVDSNADVIRRMAAQGCEVANHTYDHKYITKIGADGIRSQVGSTNQKIQAVCGVAPTLLRPPGGYKDAASLAVLGSMGMPAVMWSIDTRDWQHKNSQKTIETVLSQVKDGDIILMHDIYDPTADAAVTLIPELTARGYQLVTVSELASYRGGMQPGHSYSQFRP</sequence>
<gene>
    <name evidence="6" type="ORF">DWV29_15160</name>
</gene>
<dbReference type="PANTHER" id="PTHR10587:SF133">
    <property type="entry name" value="CHITIN DEACETYLASE 1-RELATED"/>
    <property type="match status" value="1"/>
</dbReference>
<evidence type="ECO:0000259" key="5">
    <source>
        <dbReference type="PROSITE" id="PS51677"/>
    </source>
</evidence>
<evidence type="ECO:0000256" key="2">
    <source>
        <dbReference type="ARBA" id="ARBA00022801"/>
    </source>
</evidence>
<feature type="chain" id="PRO_5019119051" evidence="4">
    <location>
        <begin position="31"/>
        <end position="467"/>
    </location>
</feature>
<proteinExistence type="predicted"/>
<dbReference type="InterPro" id="IPR050248">
    <property type="entry name" value="Polysacc_deacetylase_ArnD"/>
</dbReference>
<organism evidence="6 7">
    <name type="scientific">Enterocloster asparagiformis</name>
    <dbReference type="NCBI Taxonomy" id="333367"/>
    <lineage>
        <taxon>Bacteria</taxon>
        <taxon>Bacillati</taxon>
        <taxon>Bacillota</taxon>
        <taxon>Clostridia</taxon>
        <taxon>Lachnospirales</taxon>
        <taxon>Lachnospiraceae</taxon>
        <taxon>Enterocloster</taxon>
    </lineage>
</organism>
<feature type="domain" description="NodB homology" evidence="5">
    <location>
        <begin position="267"/>
        <end position="444"/>
    </location>
</feature>
<evidence type="ECO:0000313" key="7">
    <source>
        <dbReference type="Proteomes" id="UP000283880"/>
    </source>
</evidence>
<keyword evidence="1" id="KW-0479">Metal-binding</keyword>
<dbReference type="Proteomes" id="UP000283880">
    <property type="component" value="Unassembled WGS sequence"/>
</dbReference>
<dbReference type="AlphaFoldDB" id="A0A413FDQ0"/>
<dbReference type="InterPro" id="IPR006637">
    <property type="entry name" value="ChW"/>
</dbReference>
<dbReference type="Pfam" id="PF01522">
    <property type="entry name" value="Polysacc_deac_1"/>
    <property type="match status" value="1"/>
</dbReference>
<protein>
    <submittedName>
        <fullName evidence="6">Peptidoglycan N-acetylglucosamine deacetylase</fullName>
    </submittedName>
</protein>
<dbReference type="OrthoDB" id="9806342at2"/>
<evidence type="ECO:0000256" key="3">
    <source>
        <dbReference type="SAM" id="MobiDB-lite"/>
    </source>
</evidence>
<dbReference type="Gene3D" id="3.20.20.370">
    <property type="entry name" value="Glycoside hydrolase/deacetylase"/>
    <property type="match status" value="1"/>
</dbReference>
<reference evidence="6 7" key="1">
    <citation type="submission" date="2018-08" db="EMBL/GenBank/DDBJ databases">
        <title>A genome reference for cultivated species of the human gut microbiota.</title>
        <authorList>
            <person name="Zou Y."/>
            <person name="Xue W."/>
            <person name="Luo G."/>
        </authorList>
    </citation>
    <scope>NUCLEOTIDE SEQUENCE [LARGE SCALE GENOMIC DNA]</scope>
    <source>
        <strain evidence="6 7">AF04-15</strain>
    </source>
</reference>
<name>A0A413FDQ0_9FIRM</name>
<dbReference type="RefSeq" id="WP_007719297.1">
    <property type="nucleotide sequence ID" value="NZ_JAWRJJ010000372.1"/>
</dbReference>
<accession>A0A413FDQ0</accession>
<dbReference type="PROSITE" id="PS51677">
    <property type="entry name" value="NODB"/>
    <property type="match status" value="1"/>
</dbReference>
<dbReference type="InterPro" id="IPR002509">
    <property type="entry name" value="NODB_dom"/>
</dbReference>
<feature type="compositionally biased region" description="Low complexity" evidence="3">
    <location>
        <begin position="82"/>
        <end position="99"/>
    </location>
</feature>
<feature type="region of interest" description="Disordered" evidence="3">
    <location>
        <begin position="36"/>
        <end position="112"/>
    </location>
</feature>
<keyword evidence="4" id="KW-0732">Signal</keyword>
<dbReference type="GO" id="GO:0016810">
    <property type="term" value="F:hydrolase activity, acting on carbon-nitrogen (but not peptide) bonds"/>
    <property type="evidence" value="ECO:0007669"/>
    <property type="project" value="InterPro"/>
</dbReference>
<evidence type="ECO:0000256" key="1">
    <source>
        <dbReference type="ARBA" id="ARBA00022723"/>
    </source>
</evidence>
<dbReference type="GO" id="GO:0046872">
    <property type="term" value="F:metal ion binding"/>
    <property type="evidence" value="ECO:0007669"/>
    <property type="project" value="UniProtKB-KW"/>
</dbReference>
<dbReference type="InterPro" id="IPR011330">
    <property type="entry name" value="Glyco_hydro/deAcase_b/a-brl"/>
</dbReference>
<comment type="caution">
    <text evidence="6">The sequence shown here is derived from an EMBL/GenBank/DDBJ whole genome shotgun (WGS) entry which is preliminary data.</text>
</comment>
<dbReference type="CDD" id="cd10954">
    <property type="entry name" value="CE4_CtAXE_like"/>
    <property type="match status" value="1"/>
</dbReference>
<dbReference type="PANTHER" id="PTHR10587">
    <property type="entry name" value="GLYCOSYL TRANSFERASE-RELATED"/>
    <property type="match status" value="1"/>
</dbReference>